<dbReference type="InterPro" id="IPR000835">
    <property type="entry name" value="HTH_MarR-typ"/>
</dbReference>
<dbReference type="GO" id="GO:0003700">
    <property type="term" value="F:DNA-binding transcription factor activity"/>
    <property type="evidence" value="ECO:0007669"/>
    <property type="project" value="InterPro"/>
</dbReference>
<evidence type="ECO:0000256" key="1">
    <source>
        <dbReference type="ARBA" id="ARBA00023015"/>
    </source>
</evidence>
<dbReference type="PROSITE" id="PS01117">
    <property type="entry name" value="HTH_MARR_1"/>
    <property type="match status" value="1"/>
</dbReference>
<name>A0A6G6WJL7_9ACTN</name>
<dbReference type="SMART" id="SM00347">
    <property type="entry name" value="HTH_MARR"/>
    <property type="match status" value="2"/>
</dbReference>
<keyword evidence="6" id="KW-1185">Reference proteome</keyword>
<dbReference type="PROSITE" id="PS50995">
    <property type="entry name" value="HTH_MARR_2"/>
    <property type="match status" value="2"/>
</dbReference>
<dbReference type="PRINTS" id="PR00598">
    <property type="entry name" value="HTHMARR"/>
</dbReference>
<dbReference type="Gene3D" id="1.10.10.10">
    <property type="entry name" value="Winged helix-like DNA-binding domain superfamily/Winged helix DNA-binding domain"/>
    <property type="match status" value="2"/>
</dbReference>
<dbReference type="RefSeq" id="WP_165237799.1">
    <property type="nucleotide sequence ID" value="NZ_CP049257.1"/>
</dbReference>
<dbReference type="Pfam" id="PF01047">
    <property type="entry name" value="MarR"/>
    <property type="match status" value="1"/>
</dbReference>
<keyword evidence="3" id="KW-0804">Transcription</keyword>
<evidence type="ECO:0000256" key="2">
    <source>
        <dbReference type="ARBA" id="ARBA00023125"/>
    </source>
</evidence>
<dbReference type="InterPro" id="IPR023187">
    <property type="entry name" value="Tscrpt_reg_MarR-type_CS"/>
</dbReference>
<dbReference type="PANTHER" id="PTHR33164:SF43">
    <property type="entry name" value="HTH-TYPE TRANSCRIPTIONAL REPRESSOR YETL"/>
    <property type="match status" value="1"/>
</dbReference>
<sequence>MSATVSEVLPSGVDVHAYATLLALADLRPRTQKALAESVSVSRTTLAKVVANLLEDGLVERVPNPEDGRSFLLVRTAEGRRTIERWRAHVEGLESAHGAGFSDEERRELRDHLRVAVDPYLPAGLPDSLLHSTGFLVTRLHALMHARAAEALRDLELEPRDLGTLILLSQERPESQAVLARELGVSQPMVVHIVDALAGAGVAVRVRGPQDRRLNMVELTEHGRVVAKDALERGRAVAREVLGELTSRQRDRLVALLVRLVTGG</sequence>
<evidence type="ECO:0000259" key="4">
    <source>
        <dbReference type="PROSITE" id="PS50995"/>
    </source>
</evidence>
<dbReference type="Pfam" id="PF12802">
    <property type="entry name" value="MarR_2"/>
    <property type="match status" value="1"/>
</dbReference>
<keyword evidence="1" id="KW-0805">Transcription regulation</keyword>
<proteinExistence type="predicted"/>
<gene>
    <name evidence="5" type="ORF">G5V58_23565</name>
</gene>
<dbReference type="SUPFAM" id="SSF46785">
    <property type="entry name" value="Winged helix' DNA-binding domain"/>
    <property type="match status" value="2"/>
</dbReference>
<dbReference type="PANTHER" id="PTHR33164">
    <property type="entry name" value="TRANSCRIPTIONAL REGULATOR, MARR FAMILY"/>
    <property type="match status" value="1"/>
</dbReference>
<protein>
    <submittedName>
        <fullName evidence="5">MarR family transcriptional regulator</fullName>
    </submittedName>
</protein>
<evidence type="ECO:0000256" key="3">
    <source>
        <dbReference type="ARBA" id="ARBA00023163"/>
    </source>
</evidence>
<dbReference type="GO" id="GO:0006950">
    <property type="term" value="P:response to stress"/>
    <property type="evidence" value="ECO:0007669"/>
    <property type="project" value="TreeGrafter"/>
</dbReference>
<organism evidence="5 6">
    <name type="scientific">Nocardioides anomalus</name>
    <dbReference type="NCBI Taxonomy" id="2712223"/>
    <lineage>
        <taxon>Bacteria</taxon>
        <taxon>Bacillati</taxon>
        <taxon>Actinomycetota</taxon>
        <taxon>Actinomycetes</taxon>
        <taxon>Propionibacteriales</taxon>
        <taxon>Nocardioidaceae</taxon>
        <taxon>Nocardioides</taxon>
    </lineage>
</organism>
<evidence type="ECO:0000313" key="5">
    <source>
        <dbReference type="EMBL" id="QIG45333.1"/>
    </source>
</evidence>
<dbReference type="EMBL" id="CP049257">
    <property type="protein sequence ID" value="QIG45333.1"/>
    <property type="molecule type" value="Genomic_DNA"/>
</dbReference>
<reference evidence="5 6" key="1">
    <citation type="submission" date="2020-02" db="EMBL/GenBank/DDBJ databases">
        <title>Full genome sequence of Nocardioides sp. R-3366.</title>
        <authorList>
            <person name="Im W.-T."/>
        </authorList>
    </citation>
    <scope>NUCLEOTIDE SEQUENCE [LARGE SCALE GENOMIC DNA]</scope>
    <source>
        <strain evidence="5 6">R-3366</strain>
    </source>
</reference>
<dbReference type="InterPro" id="IPR036388">
    <property type="entry name" value="WH-like_DNA-bd_sf"/>
</dbReference>
<evidence type="ECO:0000313" key="6">
    <source>
        <dbReference type="Proteomes" id="UP000502996"/>
    </source>
</evidence>
<dbReference type="GO" id="GO:0003677">
    <property type="term" value="F:DNA binding"/>
    <property type="evidence" value="ECO:0007669"/>
    <property type="project" value="UniProtKB-KW"/>
</dbReference>
<feature type="domain" description="HTH marR-type" evidence="4">
    <location>
        <begin position="1"/>
        <end position="118"/>
    </location>
</feature>
<feature type="domain" description="HTH marR-type" evidence="4">
    <location>
        <begin position="126"/>
        <end position="262"/>
    </location>
</feature>
<dbReference type="InterPro" id="IPR039422">
    <property type="entry name" value="MarR/SlyA-like"/>
</dbReference>
<dbReference type="InterPro" id="IPR036390">
    <property type="entry name" value="WH_DNA-bd_sf"/>
</dbReference>
<dbReference type="AlphaFoldDB" id="A0A6G6WJL7"/>
<accession>A0A6G6WJL7</accession>
<keyword evidence="2" id="KW-0238">DNA-binding</keyword>
<dbReference type="Proteomes" id="UP000502996">
    <property type="component" value="Chromosome"/>
</dbReference>
<dbReference type="KEGG" id="nano:G5V58_23565"/>